<protein>
    <submittedName>
        <fullName evidence="1">Uncharacterized protein</fullName>
    </submittedName>
</protein>
<keyword evidence="2" id="KW-1185">Reference proteome</keyword>
<accession>A0A8S9XSA1</accession>
<dbReference type="AlphaFoldDB" id="A0A8S9XSA1"/>
<sequence length="69" mass="7961">MSSNLDVSVLLMSVAALQQKRKDKIKKRKRRSRSISVVLTDLLELVHLLQESLRVERAVLLVIDRIHIT</sequence>
<proteinExistence type="predicted"/>
<reference evidence="1" key="1">
    <citation type="journal article" date="2021" name="Mol. Ecol. Resour.">
        <title>Apolygus lucorum genome provides insights into omnivorousness and mesophyll feeding.</title>
        <authorList>
            <person name="Liu Y."/>
            <person name="Liu H."/>
            <person name="Wang H."/>
            <person name="Huang T."/>
            <person name="Liu B."/>
            <person name="Yang B."/>
            <person name="Yin L."/>
            <person name="Li B."/>
            <person name="Zhang Y."/>
            <person name="Zhang S."/>
            <person name="Jiang F."/>
            <person name="Zhang X."/>
            <person name="Ren Y."/>
            <person name="Wang B."/>
            <person name="Wang S."/>
            <person name="Lu Y."/>
            <person name="Wu K."/>
            <person name="Fan W."/>
            <person name="Wang G."/>
        </authorList>
    </citation>
    <scope>NUCLEOTIDE SEQUENCE</scope>
    <source>
        <strain evidence="1">12Hb</strain>
    </source>
</reference>
<name>A0A8S9XSA1_APOLU</name>
<dbReference type="Proteomes" id="UP000466442">
    <property type="component" value="Linkage Group LG5"/>
</dbReference>
<comment type="caution">
    <text evidence="1">The sequence shown here is derived from an EMBL/GenBank/DDBJ whole genome shotgun (WGS) entry which is preliminary data.</text>
</comment>
<evidence type="ECO:0000313" key="2">
    <source>
        <dbReference type="Proteomes" id="UP000466442"/>
    </source>
</evidence>
<organism evidence="1 2">
    <name type="scientific">Apolygus lucorum</name>
    <name type="common">Small green plant bug</name>
    <name type="synonym">Lygocoris lucorum</name>
    <dbReference type="NCBI Taxonomy" id="248454"/>
    <lineage>
        <taxon>Eukaryota</taxon>
        <taxon>Metazoa</taxon>
        <taxon>Ecdysozoa</taxon>
        <taxon>Arthropoda</taxon>
        <taxon>Hexapoda</taxon>
        <taxon>Insecta</taxon>
        <taxon>Pterygota</taxon>
        <taxon>Neoptera</taxon>
        <taxon>Paraneoptera</taxon>
        <taxon>Hemiptera</taxon>
        <taxon>Heteroptera</taxon>
        <taxon>Panheteroptera</taxon>
        <taxon>Cimicomorpha</taxon>
        <taxon>Miridae</taxon>
        <taxon>Mirini</taxon>
        <taxon>Apolygus</taxon>
    </lineage>
</organism>
<dbReference type="EMBL" id="WIXP02000005">
    <property type="protein sequence ID" value="KAF6211098.1"/>
    <property type="molecule type" value="Genomic_DNA"/>
</dbReference>
<gene>
    <name evidence="1" type="ORF">GE061_014212</name>
</gene>
<evidence type="ECO:0000313" key="1">
    <source>
        <dbReference type="EMBL" id="KAF6211098.1"/>
    </source>
</evidence>